<protein>
    <submittedName>
        <fullName evidence="1">Uncharacterized protein</fullName>
    </submittedName>
</protein>
<organism evidence="1 2">
    <name type="scientific">Coniella lustricola</name>
    <dbReference type="NCBI Taxonomy" id="2025994"/>
    <lineage>
        <taxon>Eukaryota</taxon>
        <taxon>Fungi</taxon>
        <taxon>Dikarya</taxon>
        <taxon>Ascomycota</taxon>
        <taxon>Pezizomycotina</taxon>
        <taxon>Sordariomycetes</taxon>
        <taxon>Sordariomycetidae</taxon>
        <taxon>Diaporthales</taxon>
        <taxon>Schizoparmaceae</taxon>
        <taxon>Coniella</taxon>
    </lineage>
</organism>
<gene>
    <name evidence="1" type="ORF">BD289DRAFT_175019</name>
</gene>
<dbReference type="Proteomes" id="UP000241462">
    <property type="component" value="Unassembled WGS sequence"/>
</dbReference>
<accession>A0A2T3ADV5</accession>
<reference evidence="1 2" key="1">
    <citation type="journal article" date="2018" name="Mycol. Prog.">
        <title>Coniella lustricola, a new species from submerged detritus.</title>
        <authorList>
            <person name="Raudabaugh D.B."/>
            <person name="Iturriaga T."/>
            <person name="Carver A."/>
            <person name="Mondo S."/>
            <person name="Pangilinan J."/>
            <person name="Lipzen A."/>
            <person name="He G."/>
            <person name="Amirebrahimi M."/>
            <person name="Grigoriev I.V."/>
            <person name="Miller A.N."/>
        </authorList>
    </citation>
    <scope>NUCLEOTIDE SEQUENCE [LARGE SCALE GENOMIC DNA]</scope>
    <source>
        <strain evidence="1 2">B22-T-1</strain>
    </source>
</reference>
<dbReference type="InParanoid" id="A0A2T3ADV5"/>
<dbReference type="AlphaFoldDB" id="A0A2T3ADV5"/>
<name>A0A2T3ADV5_9PEZI</name>
<dbReference type="EMBL" id="KZ678405">
    <property type="protein sequence ID" value="PSR93674.1"/>
    <property type="molecule type" value="Genomic_DNA"/>
</dbReference>
<proteinExistence type="predicted"/>
<keyword evidence="2" id="KW-1185">Reference proteome</keyword>
<sequence>MIYLLVVDFDIFLKDRKPASQVLIIPGSTHVHQHTQRSRHHHFHPFTNLLCLAASLTAHNCLAVPLLPQENASGIFPVFDNSLTSSSASFTSGSSSLFDSRHDGMDSRDPVAGGVSLDAYAQAPAQCWIDGVSAMFPDMWEDKRECWCVANMTDITTIAMVSTKFPTADSNPSETLTFSTKD</sequence>
<evidence type="ECO:0000313" key="1">
    <source>
        <dbReference type="EMBL" id="PSR93674.1"/>
    </source>
</evidence>
<evidence type="ECO:0000313" key="2">
    <source>
        <dbReference type="Proteomes" id="UP000241462"/>
    </source>
</evidence>